<dbReference type="GO" id="GO:0016491">
    <property type="term" value="F:oxidoreductase activity"/>
    <property type="evidence" value="ECO:0007669"/>
    <property type="project" value="InterPro"/>
</dbReference>
<dbReference type="Proteomes" id="UP000550260">
    <property type="component" value="Unassembled WGS sequence"/>
</dbReference>
<dbReference type="InterPro" id="IPR013154">
    <property type="entry name" value="ADH-like_N"/>
</dbReference>
<dbReference type="Pfam" id="PF00107">
    <property type="entry name" value="ADH_zinc_N"/>
    <property type="match status" value="1"/>
</dbReference>
<feature type="domain" description="Enoyl reductase (ER)" evidence="1">
    <location>
        <begin position="11"/>
        <end position="318"/>
    </location>
</feature>
<dbReference type="CDD" id="cd08241">
    <property type="entry name" value="QOR1"/>
    <property type="match status" value="1"/>
</dbReference>
<gene>
    <name evidence="2" type="ORF">H5411_38005</name>
</gene>
<evidence type="ECO:0000313" key="2">
    <source>
        <dbReference type="EMBL" id="MBB2504924.1"/>
    </source>
</evidence>
<name>A0A8E1W5Y7_9PSEU</name>
<dbReference type="SUPFAM" id="SSF50129">
    <property type="entry name" value="GroES-like"/>
    <property type="match status" value="1"/>
</dbReference>
<protein>
    <submittedName>
        <fullName evidence="2">NADPH:quinone oxidoreductase family protein</fullName>
    </submittedName>
</protein>
<dbReference type="InterPro" id="IPR020843">
    <property type="entry name" value="ER"/>
</dbReference>
<dbReference type="PANTHER" id="PTHR43677:SF4">
    <property type="entry name" value="QUINONE OXIDOREDUCTASE-LIKE PROTEIN 2"/>
    <property type="match status" value="1"/>
</dbReference>
<organism evidence="2 3">
    <name type="scientific">Amycolatopsis echigonensis</name>
    <dbReference type="NCBI Taxonomy" id="2576905"/>
    <lineage>
        <taxon>Bacteria</taxon>
        <taxon>Bacillati</taxon>
        <taxon>Actinomycetota</taxon>
        <taxon>Actinomycetes</taxon>
        <taxon>Pseudonocardiales</taxon>
        <taxon>Pseudonocardiaceae</taxon>
        <taxon>Amycolatopsis</taxon>
    </lineage>
</organism>
<dbReference type="InterPro" id="IPR011032">
    <property type="entry name" value="GroES-like_sf"/>
</dbReference>
<dbReference type="InterPro" id="IPR051397">
    <property type="entry name" value="Zn-ADH-like_protein"/>
</dbReference>
<proteinExistence type="predicted"/>
<dbReference type="PROSITE" id="PS01162">
    <property type="entry name" value="QOR_ZETA_CRYSTAL"/>
    <property type="match status" value="1"/>
</dbReference>
<dbReference type="SMART" id="SM00829">
    <property type="entry name" value="PKS_ER"/>
    <property type="match status" value="1"/>
</dbReference>
<evidence type="ECO:0000259" key="1">
    <source>
        <dbReference type="SMART" id="SM00829"/>
    </source>
</evidence>
<reference evidence="2 3" key="1">
    <citation type="submission" date="2020-08" db="EMBL/GenBank/DDBJ databases">
        <title>Amycolatopsis echigonensis JCM 21831.</title>
        <authorList>
            <person name="Tedsree N."/>
            <person name="Kuncharoen N."/>
            <person name="Likhitwitayawuid K."/>
            <person name="Tanasupawat S."/>
        </authorList>
    </citation>
    <scope>NUCLEOTIDE SEQUENCE [LARGE SCALE GENOMIC DNA]</scope>
    <source>
        <strain evidence="2 3">JCM 21831</strain>
    </source>
</reference>
<dbReference type="EMBL" id="JACJHR010000085">
    <property type="protein sequence ID" value="MBB2504924.1"/>
    <property type="molecule type" value="Genomic_DNA"/>
</dbReference>
<dbReference type="Pfam" id="PF08240">
    <property type="entry name" value="ADH_N"/>
    <property type="match status" value="1"/>
</dbReference>
<evidence type="ECO:0000313" key="3">
    <source>
        <dbReference type="Proteomes" id="UP000550260"/>
    </source>
</evidence>
<dbReference type="Gene3D" id="3.90.180.10">
    <property type="entry name" value="Medium-chain alcohol dehydrogenases, catalytic domain"/>
    <property type="match status" value="1"/>
</dbReference>
<comment type="caution">
    <text evidence="2">The sequence shown here is derived from an EMBL/GenBank/DDBJ whole genome shotgun (WGS) entry which is preliminary data.</text>
</comment>
<dbReference type="Gene3D" id="3.40.50.720">
    <property type="entry name" value="NAD(P)-binding Rossmann-like Domain"/>
    <property type="match status" value="1"/>
</dbReference>
<dbReference type="PANTHER" id="PTHR43677">
    <property type="entry name" value="SHORT-CHAIN DEHYDROGENASE/REDUCTASE"/>
    <property type="match status" value="1"/>
</dbReference>
<dbReference type="GO" id="GO:0008270">
    <property type="term" value="F:zinc ion binding"/>
    <property type="evidence" value="ECO:0007669"/>
    <property type="project" value="InterPro"/>
</dbReference>
<dbReference type="AlphaFoldDB" id="A0A8E1W5Y7"/>
<dbReference type="InterPro" id="IPR036291">
    <property type="entry name" value="NAD(P)-bd_dom_sf"/>
</dbReference>
<dbReference type="InterPro" id="IPR002364">
    <property type="entry name" value="Quin_OxRdtase/zeta-crystal_CS"/>
</dbReference>
<accession>A0A8E1W5Y7</accession>
<dbReference type="InterPro" id="IPR013149">
    <property type="entry name" value="ADH-like_C"/>
</dbReference>
<sequence length="321" mass="32921">MKALVQRELTGPDGLVWSDMDAPEAEDHVVLDVRAAGICYPDLLLTQGRYQAAAQPPFVPGSEVAGVVVRAPAGSEFAEGQNVLAAPGIGGYAERLAVPPAFVLPMPQGLDFAQGAAILANHQTVHFALTRRAGLLAGEKVLVLGSAGGIGSAAIQVAKALGARVLAGVRRDHTEEFLRGLGADEVVPLREGWLAEAKDLTAGAGVDIVVDPVGGDVFDDAVRALSPGGRLLVLGFAGGAIPTVKVNRLLLRNVSVVGAGWGEFLRTNPAALRETADALAELVAGGLRPPVTATYPLERGAEALRDLAAGKIVGKAVLVNG</sequence>
<dbReference type="SUPFAM" id="SSF51735">
    <property type="entry name" value="NAD(P)-binding Rossmann-fold domains"/>
    <property type="match status" value="1"/>
</dbReference>